<dbReference type="EMBL" id="CP011509">
    <property type="protein sequence ID" value="AKJ06345.1"/>
    <property type="molecule type" value="Genomic_DNA"/>
</dbReference>
<feature type="compositionally biased region" description="Gly residues" evidence="1">
    <location>
        <begin position="1"/>
        <end position="47"/>
    </location>
</feature>
<evidence type="ECO:0000256" key="1">
    <source>
        <dbReference type="SAM" id="MobiDB-lite"/>
    </source>
</evidence>
<protein>
    <recommendedName>
        <fullName evidence="4">Alpha/beta hydrolase family protein DUF900</fullName>
    </recommendedName>
</protein>
<dbReference type="InterPro" id="IPR029058">
    <property type="entry name" value="AB_hydrolase_fold"/>
</dbReference>
<sequence>MTDGGSGSTGDGGTTDGGSGSTGDGGMTDGGSGSTGDGGTTDGGEGPPVGPEACRRGISAKLEELRAQGVDVESWSFADAPEMADPGLTERQSPSTYLQYDGRYRPLSNHPGCSTDNLYYDKANTSGTTPFLDGNNDGRWTGPGPFGGPNVATGHIDGDVARIPGFPCAAKEYTQTFEDTSKPIVILVHGVSTRPHAWEKFLLPPGTAINSAFERVNFPPDTEARDQLAERLIAAHYRVLAVDFRTDLVASVDPTTNSTTENAAGNVDHGWSTPILQSLVKAVMKNNPTRQVALVGHSVGVTVVRDALRRLYVEHVKGEPGAINPFPRLSHVILGSGHNHGVSTYDSPSTLCRDNRTMRGAVVCEMGSRASYVQTYFHRPLNGPKDLFATPCADGDFAFGRTGQCGGNVVKYYTLAMTDITPGTNYQDFYASESTARLDMPGCVVNALTTLNDYDTSGYFNKGFIANHYGSVRSEAGLARILEVLEM</sequence>
<dbReference type="KEGG" id="age:AA314_07971"/>
<evidence type="ECO:0000313" key="3">
    <source>
        <dbReference type="Proteomes" id="UP000035579"/>
    </source>
</evidence>
<evidence type="ECO:0008006" key="4">
    <source>
        <dbReference type="Google" id="ProtNLM"/>
    </source>
</evidence>
<gene>
    <name evidence="2" type="ORF">AA314_07971</name>
</gene>
<dbReference type="SUPFAM" id="SSF53474">
    <property type="entry name" value="alpha/beta-Hydrolases"/>
    <property type="match status" value="1"/>
</dbReference>
<accession>A0AAC8THY7</accession>
<evidence type="ECO:0000313" key="2">
    <source>
        <dbReference type="EMBL" id="AKJ06345.1"/>
    </source>
</evidence>
<name>A0AAC8THY7_9BACT</name>
<reference evidence="2 3" key="1">
    <citation type="submission" date="2015-05" db="EMBL/GenBank/DDBJ databases">
        <title>Genome assembly of Archangium gephyra DSM 2261.</title>
        <authorList>
            <person name="Sharma G."/>
            <person name="Subramanian S."/>
        </authorList>
    </citation>
    <scope>NUCLEOTIDE SEQUENCE [LARGE SCALE GENOMIC DNA]</scope>
    <source>
        <strain evidence="2 3">DSM 2261</strain>
    </source>
</reference>
<dbReference type="Gene3D" id="3.40.50.1820">
    <property type="entry name" value="alpha/beta hydrolase"/>
    <property type="match status" value="1"/>
</dbReference>
<dbReference type="Proteomes" id="UP000035579">
    <property type="component" value="Chromosome"/>
</dbReference>
<feature type="region of interest" description="Disordered" evidence="1">
    <location>
        <begin position="1"/>
        <end position="54"/>
    </location>
</feature>
<proteinExistence type="predicted"/>
<organism evidence="2 3">
    <name type="scientific">Archangium gephyra</name>
    <dbReference type="NCBI Taxonomy" id="48"/>
    <lineage>
        <taxon>Bacteria</taxon>
        <taxon>Pseudomonadati</taxon>
        <taxon>Myxococcota</taxon>
        <taxon>Myxococcia</taxon>
        <taxon>Myxococcales</taxon>
        <taxon>Cystobacterineae</taxon>
        <taxon>Archangiaceae</taxon>
        <taxon>Archangium</taxon>
    </lineage>
</organism>
<dbReference type="AlphaFoldDB" id="A0AAC8THY7"/>